<dbReference type="InterPro" id="IPR003660">
    <property type="entry name" value="HAMP_dom"/>
</dbReference>
<dbReference type="InterPro" id="IPR050640">
    <property type="entry name" value="Bact_2-comp_sensor_kinase"/>
</dbReference>
<evidence type="ECO:0000256" key="10">
    <source>
        <dbReference type="ARBA" id="ARBA00023012"/>
    </source>
</evidence>
<dbReference type="InterPro" id="IPR005467">
    <property type="entry name" value="His_kinase_dom"/>
</dbReference>
<feature type="domain" description="HAMP" evidence="14">
    <location>
        <begin position="346"/>
        <end position="398"/>
    </location>
</feature>
<feature type="transmembrane region" description="Helical" evidence="12">
    <location>
        <begin position="65"/>
        <end position="83"/>
    </location>
</feature>
<dbReference type="EMBL" id="WNZZ01000027">
    <property type="protein sequence ID" value="MUG25598.1"/>
    <property type="molecule type" value="Genomic_DNA"/>
</dbReference>
<keyword evidence="4" id="KW-1003">Cell membrane</keyword>
<dbReference type="Pfam" id="PF00672">
    <property type="entry name" value="HAMP"/>
    <property type="match status" value="1"/>
</dbReference>
<dbReference type="SUPFAM" id="SSF55874">
    <property type="entry name" value="ATPase domain of HSP90 chaperone/DNA topoisomerase II/histidine kinase"/>
    <property type="match status" value="1"/>
</dbReference>
<dbReference type="PRINTS" id="PR00344">
    <property type="entry name" value="BCTRLSENSOR"/>
</dbReference>
<protein>
    <recommendedName>
        <fullName evidence="3">histidine kinase</fullName>
        <ecNumber evidence="3">2.7.13.3</ecNumber>
    </recommendedName>
</protein>
<proteinExistence type="predicted"/>
<keyword evidence="6" id="KW-0808">Transferase</keyword>
<evidence type="ECO:0000256" key="8">
    <source>
        <dbReference type="ARBA" id="ARBA00022777"/>
    </source>
</evidence>
<feature type="domain" description="Histidine kinase" evidence="13">
    <location>
        <begin position="508"/>
        <end position="607"/>
    </location>
</feature>
<dbReference type="PANTHER" id="PTHR34220">
    <property type="entry name" value="SENSOR HISTIDINE KINASE YPDA"/>
    <property type="match status" value="1"/>
</dbReference>
<dbReference type="AlphaFoldDB" id="A0A6N8F4B7"/>
<dbReference type="SMART" id="SM00387">
    <property type="entry name" value="HATPase_c"/>
    <property type="match status" value="1"/>
</dbReference>
<gene>
    <name evidence="15" type="ORF">GNQ08_24870</name>
</gene>
<evidence type="ECO:0000256" key="3">
    <source>
        <dbReference type="ARBA" id="ARBA00012438"/>
    </source>
</evidence>
<evidence type="ECO:0000256" key="7">
    <source>
        <dbReference type="ARBA" id="ARBA00022741"/>
    </source>
</evidence>
<evidence type="ECO:0000256" key="2">
    <source>
        <dbReference type="ARBA" id="ARBA00004651"/>
    </source>
</evidence>
<evidence type="ECO:0000256" key="11">
    <source>
        <dbReference type="ARBA" id="ARBA00023136"/>
    </source>
</evidence>
<keyword evidence="11 12" id="KW-0472">Membrane</keyword>
<keyword evidence="5" id="KW-0597">Phosphoprotein</keyword>
<dbReference type="GO" id="GO:0005886">
    <property type="term" value="C:plasma membrane"/>
    <property type="evidence" value="ECO:0007669"/>
    <property type="project" value="UniProtKB-SubCell"/>
</dbReference>
<dbReference type="Pfam" id="PF02518">
    <property type="entry name" value="HATPase_c"/>
    <property type="match status" value="1"/>
</dbReference>
<keyword evidence="9" id="KW-0067">ATP-binding</keyword>
<dbReference type="Proteomes" id="UP000442469">
    <property type="component" value="Unassembled WGS sequence"/>
</dbReference>
<dbReference type="InterPro" id="IPR003594">
    <property type="entry name" value="HATPase_dom"/>
</dbReference>
<evidence type="ECO:0000256" key="12">
    <source>
        <dbReference type="SAM" id="Phobius"/>
    </source>
</evidence>
<dbReference type="SUPFAM" id="SSF158472">
    <property type="entry name" value="HAMP domain-like"/>
    <property type="match status" value="1"/>
</dbReference>
<name>A0A6N8F4B7_PAEMA</name>
<organism evidence="15 16">
    <name type="scientific">Paenibacillus macerans</name>
    <name type="common">Bacillus macerans</name>
    <dbReference type="NCBI Taxonomy" id="44252"/>
    <lineage>
        <taxon>Bacteria</taxon>
        <taxon>Bacillati</taxon>
        <taxon>Bacillota</taxon>
        <taxon>Bacilli</taxon>
        <taxon>Bacillales</taxon>
        <taxon>Paenibacillaceae</taxon>
        <taxon>Paenibacillus</taxon>
    </lineage>
</organism>
<dbReference type="GO" id="GO:0005524">
    <property type="term" value="F:ATP binding"/>
    <property type="evidence" value="ECO:0007669"/>
    <property type="project" value="UniProtKB-KW"/>
</dbReference>
<evidence type="ECO:0000313" key="16">
    <source>
        <dbReference type="Proteomes" id="UP000442469"/>
    </source>
</evidence>
<keyword evidence="7" id="KW-0547">Nucleotide-binding</keyword>
<evidence type="ECO:0000259" key="14">
    <source>
        <dbReference type="PROSITE" id="PS50885"/>
    </source>
</evidence>
<evidence type="ECO:0000256" key="5">
    <source>
        <dbReference type="ARBA" id="ARBA00022553"/>
    </source>
</evidence>
<dbReference type="Pfam" id="PF06580">
    <property type="entry name" value="His_kinase"/>
    <property type="match status" value="1"/>
</dbReference>
<dbReference type="PROSITE" id="PS50885">
    <property type="entry name" value="HAMP"/>
    <property type="match status" value="1"/>
</dbReference>
<feature type="transmembrane region" description="Helical" evidence="12">
    <location>
        <begin position="319"/>
        <end position="344"/>
    </location>
</feature>
<dbReference type="PROSITE" id="PS50109">
    <property type="entry name" value="HIS_KIN"/>
    <property type="match status" value="1"/>
</dbReference>
<keyword evidence="10" id="KW-0902">Two-component regulatory system</keyword>
<keyword evidence="8" id="KW-0418">Kinase</keyword>
<accession>A0A6N8F4B7</accession>
<dbReference type="Gene3D" id="6.10.340.10">
    <property type="match status" value="1"/>
</dbReference>
<comment type="subcellular location">
    <subcellularLocation>
        <location evidence="2">Cell membrane</location>
        <topology evidence="2">Multi-pass membrane protein</topology>
    </subcellularLocation>
</comment>
<comment type="catalytic activity">
    <reaction evidence="1">
        <text>ATP + protein L-histidine = ADP + protein N-phospho-L-histidine.</text>
        <dbReference type="EC" id="2.7.13.3"/>
    </reaction>
</comment>
<dbReference type="GO" id="GO:0000155">
    <property type="term" value="F:phosphorelay sensor kinase activity"/>
    <property type="evidence" value="ECO:0007669"/>
    <property type="project" value="InterPro"/>
</dbReference>
<comment type="caution">
    <text evidence="15">The sequence shown here is derived from an EMBL/GenBank/DDBJ whole genome shotgun (WGS) entry which is preliminary data.</text>
</comment>
<dbReference type="Gene3D" id="3.30.565.10">
    <property type="entry name" value="Histidine kinase-like ATPase, C-terminal domain"/>
    <property type="match status" value="1"/>
</dbReference>
<dbReference type="InterPro" id="IPR036890">
    <property type="entry name" value="HATPase_C_sf"/>
</dbReference>
<evidence type="ECO:0000256" key="1">
    <source>
        <dbReference type="ARBA" id="ARBA00000085"/>
    </source>
</evidence>
<keyword evidence="12" id="KW-0812">Transmembrane</keyword>
<dbReference type="InterPro" id="IPR010559">
    <property type="entry name" value="Sig_transdc_His_kin_internal"/>
</dbReference>
<dbReference type="InterPro" id="IPR004358">
    <property type="entry name" value="Sig_transdc_His_kin-like_C"/>
</dbReference>
<reference evidence="15 16" key="1">
    <citation type="submission" date="2019-11" db="EMBL/GenBank/DDBJ databases">
        <title>Draft genome sequences of five Paenibacillus species of dairy origin.</title>
        <authorList>
            <person name="Olajide A.M."/>
            <person name="Chen S."/>
            <person name="Lapointe G."/>
        </authorList>
    </citation>
    <scope>NUCLEOTIDE SEQUENCE [LARGE SCALE GENOMIC DNA]</scope>
    <source>
        <strain evidence="15 16">3CT49</strain>
    </source>
</reference>
<sequence length="608" mass="69116">MYVALWVTATSLTSVRISGISMAIPPRNSDSITKVTLNPWRTNMQIWRSLKKYIHDLNFQTKIKLAFLLISMIPVIVLGSFCFSETRSLLINQSKSDLNAALNQSALTLNSQLEAYNKIVNFLRFNQEIVNAANHTYTSTFEMYDTFVNVIDQNFYTARNLNTSIEQLTLYTGSNLHQHGQTVHPIDEIKNTDWYPQVMNSTNVLWFSDNDKIFSVTRILNTKERDPKDNILYACINYESLMQPFETLEAQGAKLLVLDGDGQAVYSSEQEYPASLFTEPSVEELDWNGEKNTVLHSSISTSGWTVFLYKPTDLITNSAWRIVSTVLLMIIACIAAVAVAGSLFSRKFISRIQHLRNNMKTVEEGSLEVTVYSDSKDEIGDLIRGFGNMVFKTEDLINKVYREEIARKEYEMKALQAQINPHFLYNSLSLINWRALRIHATDISEMAQLLSTFYRTTLNKGDNMILVANEILNVQSYMKIQLIMHSNSFDVEYQIDEAILAYHMPNLMLQPLVENAIIHGIENRGKGGEIKLSGRLEDGCIVFQVEDNGIGIEPERLAQLLESKPTGYGLKNVHDRTKVMYGPEYGLSIQSEVNQGTRVTLKFPVNKH</sequence>
<dbReference type="SMART" id="SM00304">
    <property type="entry name" value="HAMP"/>
    <property type="match status" value="1"/>
</dbReference>
<dbReference type="EC" id="2.7.13.3" evidence="3"/>
<evidence type="ECO:0000313" key="15">
    <source>
        <dbReference type="EMBL" id="MUG25598.1"/>
    </source>
</evidence>
<dbReference type="CDD" id="cd06225">
    <property type="entry name" value="HAMP"/>
    <property type="match status" value="1"/>
</dbReference>
<evidence type="ECO:0000259" key="13">
    <source>
        <dbReference type="PROSITE" id="PS50109"/>
    </source>
</evidence>
<evidence type="ECO:0000256" key="9">
    <source>
        <dbReference type="ARBA" id="ARBA00022840"/>
    </source>
</evidence>
<evidence type="ECO:0000256" key="4">
    <source>
        <dbReference type="ARBA" id="ARBA00022475"/>
    </source>
</evidence>
<keyword evidence="12" id="KW-1133">Transmembrane helix</keyword>
<dbReference type="PANTHER" id="PTHR34220:SF7">
    <property type="entry name" value="SENSOR HISTIDINE KINASE YPDA"/>
    <property type="match status" value="1"/>
</dbReference>
<evidence type="ECO:0000256" key="6">
    <source>
        <dbReference type="ARBA" id="ARBA00022679"/>
    </source>
</evidence>